<sequence length="9" mass="1228">MNEKTFRRF</sequence>
<proteinExistence type="predicted"/>
<evidence type="ECO:0000313" key="2">
    <source>
        <dbReference type="Proteomes" id="UP000054988"/>
    </source>
</evidence>
<organism evidence="1 2">
    <name type="scientific">Moniliophthora roreri</name>
    <name type="common">Frosty pod rot fungus</name>
    <name type="synonym">Monilia roreri</name>
    <dbReference type="NCBI Taxonomy" id="221103"/>
    <lineage>
        <taxon>Eukaryota</taxon>
        <taxon>Fungi</taxon>
        <taxon>Dikarya</taxon>
        <taxon>Basidiomycota</taxon>
        <taxon>Agaricomycotina</taxon>
        <taxon>Agaricomycetes</taxon>
        <taxon>Agaricomycetidae</taxon>
        <taxon>Agaricales</taxon>
        <taxon>Marasmiineae</taxon>
        <taxon>Marasmiaceae</taxon>
        <taxon>Moniliophthora</taxon>
    </lineage>
</organism>
<evidence type="ECO:0000313" key="1">
    <source>
        <dbReference type="EMBL" id="KTB33764.1"/>
    </source>
</evidence>
<dbReference type="Proteomes" id="UP000054988">
    <property type="component" value="Unassembled WGS sequence"/>
</dbReference>
<accession>A0A0W0FC03</accession>
<dbReference type="EMBL" id="LATX01002136">
    <property type="protein sequence ID" value="KTB33764.1"/>
    <property type="molecule type" value="Genomic_DNA"/>
</dbReference>
<reference evidence="1 2" key="1">
    <citation type="submission" date="2015-12" db="EMBL/GenBank/DDBJ databases">
        <title>Draft genome sequence of Moniliophthora roreri, the causal agent of frosty pod rot of cacao.</title>
        <authorList>
            <person name="Aime M.C."/>
            <person name="Diaz-Valderrama J.R."/>
            <person name="Kijpornyongpan T."/>
            <person name="Phillips-Mora W."/>
        </authorList>
    </citation>
    <scope>NUCLEOTIDE SEQUENCE [LARGE SCALE GENOMIC DNA]</scope>
    <source>
        <strain evidence="1 2">MCA 2952</strain>
    </source>
</reference>
<comment type="caution">
    <text evidence="1">The sequence shown here is derived from an EMBL/GenBank/DDBJ whole genome shotgun (WGS) entry which is preliminary data.</text>
</comment>
<name>A0A0W0FC03_MONRR</name>
<gene>
    <name evidence="1" type="ORF">WG66_13657</name>
</gene>
<protein>
    <submittedName>
        <fullName evidence="1">Uncharacterized protein</fullName>
    </submittedName>
</protein>